<dbReference type="InterPro" id="IPR013740">
    <property type="entry name" value="Redoxin"/>
</dbReference>
<evidence type="ECO:0000256" key="2">
    <source>
        <dbReference type="ARBA" id="ARBA00022748"/>
    </source>
</evidence>
<dbReference type="Proteomes" id="UP000251002">
    <property type="component" value="Unassembled WGS sequence"/>
</dbReference>
<feature type="domain" description="Thioredoxin" evidence="6">
    <location>
        <begin position="46"/>
        <end position="180"/>
    </location>
</feature>
<dbReference type="PANTHER" id="PTHR42852:SF6">
    <property type="entry name" value="THIOL:DISULFIDE INTERCHANGE PROTEIN DSBE"/>
    <property type="match status" value="1"/>
</dbReference>
<keyword evidence="3" id="KW-0735">Signal-anchor</keyword>
<dbReference type="PROSITE" id="PS00194">
    <property type="entry name" value="THIOREDOXIN_1"/>
    <property type="match status" value="1"/>
</dbReference>
<dbReference type="InterPro" id="IPR013766">
    <property type="entry name" value="Thioredoxin_domain"/>
</dbReference>
<evidence type="ECO:0000256" key="5">
    <source>
        <dbReference type="ARBA" id="ARBA00023284"/>
    </source>
</evidence>
<dbReference type="EMBL" id="QLZR01000001">
    <property type="protein sequence ID" value="RAZ81354.1"/>
    <property type="molecule type" value="Genomic_DNA"/>
</dbReference>
<evidence type="ECO:0000256" key="1">
    <source>
        <dbReference type="ARBA" id="ARBA00004196"/>
    </source>
</evidence>
<dbReference type="InterPro" id="IPR017937">
    <property type="entry name" value="Thioredoxin_CS"/>
</dbReference>
<proteinExistence type="predicted"/>
<keyword evidence="3" id="KW-0812">Transmembrane</keyword>
<dbReference type="InterPro" id="IPR036249">
    <property type="entry name" value="Thioredoxin-like_sf"/>
</dbReference>
<name>A0A365L7F2_9BACL</name>
<dbReference type="PANTHER" id="PTHR42852">
    <property type="entry name" value="THIOL:DISULFIDE INTERCHANGE PROTEIN DSBE"/>
    <property type="match status" value="1"/>
</dbReference>
<reference evidence="7 8" key="1">
    <citation type="submission" date="2018-06" db="EMBL/GenBank/DDBJ databases">
        <title>The draft genome sequences of strains SCU63 and S1.</title>
        <authorList>
            <person name="Gan L."/>
        </authorList>
    </citation>
    <scope>NUCLEOTIDE SEQUENCE [LARGE SCALE GENOMIC DNA]</scope>
    <source>
        <strain evidence="7 8">SCU63</strain>
    </source>
</reference>
<evidence type="ECO:0000313" key="8">
    <source>
        <dbReference type="Proteomes" id="UP000251002"/>
    </source>
</evidence>
<accession>A0A365L7F2</accession>
<dbReference type="GO" id="GO:0017004">
    <property type="term" value="P:cytochrome complex assembly"/>
    <property type="evidence" value="ECO:0007669"/>
    <property type="project" value="UniProtKB-KW"/>
</dbReference>
<dbReference type="Pfam" id="PF08534">
    <property type="entry name" value="Redoxin"/>
    <property type="match status" value="1"/>
</dbReference>
<dbReference type="PROSITE" id="PS51352">
    <property type="entry name" value="THIOREDOXIN_2"/>
    <property type="match status" value="1"/>
</dbReference>
<gene>
    <name evidence="7" type="ORF">DP120_03475</name>
</gene>
<organism evidence="7 8">
    <name type="scientific">Planococcus halotolerans</name>
    <dbReference type="NCBI Taxonomy" id="2233542"/>
    <lineage>
        <taxon>Bacteria</taxon>
        <taxon>Bacillati</taxon>
        <taxon>Bacillota</taxon>
        <taxon>Bacilli</taxon>
        <taxon>Bacillales</taxon>
        <taxon>Caryophanaceae</taxon>
        <taxon>Planococcus</taxon>
    </lineage>
</organism>
<keyword evidence="5" id="KW-0676">Redox-active center</keyword>
<dbReference type="InterPro" id="IPR050553">
    <property type="entry name" value="Thioredoxin_ResA/DsbE_sf"/>
</dbReference>
<dbReference type="Gene3D" id="3.40.30.10">
    <property type="entry name" value="Glutaredoxin"/>
    <property type="match status" value="1"/>
</dbReference>
<dbReference type="AlphaFoldDB" id="A0A365L7F2"/>
<dbReference type="SUPFAM" id="SSF52833">
    <property type="entry name" value="Thioredoxin-like"/>
    <property type="match status" value="1"/>
</dbReference>
<sequence>MNRGGQRMNKKKKRMIYRVSVLGLLAAMVFYAAYESMKEEAETAMTSKGELAPNFAGETVADDMLVLSNELEGKTLINFWGSWCEPCKREMPALESAHSKYKDNGFKVISINLGQSDFIAGQFIDQYQLTFPVMIDQDGSIKEAYSVGNLPASFLVDENGVIEEVHEGELSEEMLEGWIN</sequence>
<keyword evidence="2" id="KW-0201">Cytochrome c-type biogenesis</keyword>
<protein>
    <submittedName>
        <fullName evidence="7">Thiol-disulfide oxidoreductase</fullName>
    </submittedName>
</protein>
<dbReference type="GO" id="GO:0016491">
    <property type="term" value="F:oxidoreductase activity"/>
    <property type="evidence" value="ECO:0007669"/>
    <property type="project" value="InterPro"/>
</dbReference>
<evidence type="ECO:0000256" key="3">
    <source>
        <dbReference type="ARBA" id="ARBA00022968"/>
    </source>
</evidence>
<evidence type="ECO:0000313" key="7">
    <source>
        <dbReference type="EMBL" id="RAZ81354.1"/>
    </source>
</evidence>
<comment type="subcellular location">
    <subcellularLocation>
        <location evidence="1">Cell envelope</location>
    </subcellularLocation>
</comment>
<keyword evidence="8" id="KW-1185">Reference proteome</keyword>
<dbReference type="GO" id="GO:0030313">
    <property type="term" value="C:cell envelope"/>
    <property type="evidence" value="ECO:0007669"/>
    <property type="project" value="UniProtKB-SubCell"/>
</dbReference>
<comment type="caution">
    <text evidence="7">The sequence shown here is derived from an EMBL/GenBank/DDBJ whole genome shotgun (WGS) entry which is preliminary data.</text>
</comment>
<evidence type="ECO:0000259" key="6">
    <source>
        <dbReference type="PROSITE" id="PS51352"/>
    </source>
</evidence>
<dbReference type="CDD" id="cd02966">
    <property type="entry name" value="TlpA_like_family"/>
    <property type="match status" value="1"/>
</dbReference>
<evidence type="ECO:0000256" key="4">
    <source>
        <dbReference type="ARBA" id="ARBA00023157"/>
    </source>
</evidence>
<keyword evidence="4" id="KW-1015">Disulfide bond</keyword>